<proteinExistence type="predicted"/>
<evidence type="ECO:0000256" key="1">
    <source>
        <dbReference type="ARBA" id="ARBA00023015"/>
    </source>
</evidence>
<dbReference type="GO" id="GO:0043565">
    <property type="term" value="F:sequence-specific DNA binding"/>
    <property type="evidence" value="ECO:0007669"/>
    <property type="project" value="InterPro"/>
</dbReference>
<keyword evidence="6" id="KW-1185">Reference proteome</keyword>
<protein>
    <submittedName>
        <fullName evidence="5">Transcriptional regulator</fullName>
    </submittedName>
</protein>
<dbReference type="KEGG" id="care:LT85_3753"/>
<evidence type="ECO:0000313" key="5">
    <source>
        <dbReference type="EMBL" id="AIY42911.1"/>
    </source>
</evidence>
<evidence type="ECO:0000256" key="2">
    <source>
        <dbReference type="ARBA" id="ARBA00023125"/>
    </source>
</evidence>
<dbReference type="SUPFAM" id="SSF46689">
    <property type="entry name" value="Homeodomain-like"/>
    <property type="match status" value="1"/>
</dbReference>
<keyword evidence="3" id="KW-0804">Transcription</keyword>
<dbReference type="Proteomes" id="UP000030302">
    <property type="component" value="Chromosome"/>
</dbReference>
<accession>A0A0A1FEI7</accession>
<dbReference type="HOGENOM" id="CLU_073078_1_0_4"/>
<gene>
    <name evidence="5" type="ORF">LT85_3753</name>
</gene>
<dbReference type="InterPro" id="IPR050204">
    <property type="entry name" value="AraC_XylS_family_regulators"/>
</dbReference>
<evidence type="ECO:0000259" key="4">
    <source>
        <dbReference type="PROSITE" id="PS01124"/>
    </source>
</evidence>
<dbReference type="GO" id="GO:0003700">
    <property type="term" value="F:DNA-binding transcription factor activity"/>
    <property type="evidence" value="ECO:0007669"/>
    <property type="project" value="InterPro"/>
</dbReference>
<name>A0A0A1FEI7_9BURK</name>
<dbReference type="InterPro" id="IPR009057">
    <property type="entry name" value="Homeodomain-like_sf"/>
</dbReference>
<dbReference type="PROSITE" id="PS01124">
    <property type="entry name" value="HTH_ARAC_FAMILY_2"/>
    <property type="match status" value="1"/>
</dbReference>
<keyword evidence="2" id="KW-0238">DNA-binding</keyword>
<dbReference type="PANTHER" id="PTHR46796">
    <property type="entry name" value="HTH-TYPE TRANSCRIPTIONAL ACTIVATOR RHAS-RELATED"/>
    <property type="match status" value="1"/>
</dbReference>
<dbReference type="Pfam" id="PF12833">
    <property type="entry name" value="HTH_18"/>
    <property type="match status" value="1"/>
</dbReference>
<dbReference type="EMBL" id="CP009962">
    <property type="protein sequence ID" value="AIY42911.1"/>
    <property type="molecule type" value="Genomic_DNA"/>
</dbReference>
<dbReference type="AlphaFoldDB" id="A0A0A1FEI7"/>
<keyword evidence="1" id="KW-0805">Transcription regulation</keyword>
<evidence type="ECO:0000313" key="6">
    <source>
        <dbReference type="Proteomes" id="UP000030302"/>
    </source>
</evidence>
<dbReference type="InterPro" id="IPR018060">
    <property type="entry name" value="HTH_AraC"/>
</dbReference>
<dbReference type="RefSeq" id="WP_052135305.1">
    <property type="nucleotide sequence ID" value="NZ_CP009962.1"/>
</dbReference>
<sequence>MKNTQRSLLFLWRGCSLVIGPGIDSKFHAHFATQLTWGLDAPFQARLAPDLPWTTTRAAIFASNQPHQIHCEARLLAHLFVELPQRSPAAQSVLVADYDCVDAFEPVRDGLDLARHGSLDLQRAGQLTQDWLACTSLYDRARPGFDHRISQALASIALRPGQQPPSGAELAAGVHLSASRFTHLFRQQTGLSLSRYLLWSRLMAAVEAVARGDNMTHAAHSAGFADLAHMSRTFRNTFGVVPSELQKMAIAFKRE</sequence>
<dbReference type="SMART" id="SM00342">
    <property type="entry name" value="HTH_ARAC"/>
    <property type="match status" value="1"/>
</dbReference>
<dbReference type="STRING" id="279058.LT85_3753"/>
<dbReference type="Gene3D" id="1.10.10.60">
    <property type="entry name" value="Homeodomain-like"/>
    <property type="match status" value="1"/>
</dbReference>
<organism evidence="5 6">
    <name type="scientific">Collimonas arenae</name>
    <dbReference type="NCBI Taxonomy" id="279058"/>
    <lineage>
        <taxon>Bacteria</taxon>
        <taxon>Pseudomonadati</taxon>
        <taxon>Pseudomonadota</taxon>
        <taxon>Betaproteobacteria</taxon>
        <taxon>Burkholderiales</taxon>
        <taxon>Oxalobacteraceae</taxon>
        <taxon>Collimonas</taxon>
    </lineage>
</organism>
<feature type="domain" description="HTH araC/xylS-type" evidence="4">
    <location>
        <begin position="147"/>
        <end position="248"/>
    </location>
</feature>
<evidence type="ECO:0000256" key="3">
    <source>
        <dbReference type="ARBA" id="ARBA00023163"/>
    </source>
</evidence>
<reference evidence="6" key="1">
    <citation type="journal article" date="2014" name="Soil Biol. Biochem.">
        <title>Structure and function of bacterial communities in ageing soils: Insights from the Mendocino ecological staircase.</title>
        <authorList>
            <person name="Uroz S."/>
            <person name="Tech J.J."/>
            <person name="Sawaya N.A."/>
            <person name="Frey-Klett P."/>
            <person name="Leveau J.H.J."/>
        </authorList>
    </citation>
    <scope>NUCLEOTIDE SEQUENCE [LARGE SCALE GENOMIC DNA]</scope>
    <source>
        <strain evidence="6">Cal35</strain>
    </source>
</reference>